<name>A4NZ82_HAEIF</name>
<feature type="transmembrane region" description="Helical" evidence="1">
    <location>
        <begin position="12"/>
        <end position="32"/>
    </location>
</feature>
<organism evidence="2 3">
    <name type="scientific">Haemophilus influenzae 22.4-21</name>
    <dbReference type="NCBI Taxonomy" id="375063"/>
    <lineage>
        <taxon>Bacteria</taxon>
        <taxon>Pseudomonadati</taxon>
        <taxon>Pseudomonadota</taxon>
        <taxon>Gammaproteobacteria</taxon>
        <taxon>Pasteurellales</taxon>
        <taxon>Pasteurellaceae</taxon>
        <taxon>Haemophilus</taxon>
    </lineage>
</organism>
<dbReference type="Proteomes" id="UP000005596">
    <property type="component" value="Unassembled WGS sequence"/>
</dbReference>
<dbReference type="AlphaFoldDB" id="A4NZ82"/>
<evidence type="ECO:0000313" key="2">
    <source>
        <dbReference type="EMBL" id="EDK13530.1"/>
    </source>
</evidence>
<proteinExistence type="predicted"/>
<gene>
    <name evidence="2" type="ORF">CGSHiR3021_01647</name>
</gene>
<protein>
    <submittedName>
        <fullName evidence="2">Uncharacterized protein</fullName>
    </submittedName>
</protein>
<feature type="transmembrane region" description="Helical" evidence="1">
    <location>
        <begin position="104"/>
        <end position="128"/>
    </location>
</feature>
<dbReference type="GO" id="GO:0005886">
    <property type="term" value="C:plasma membrane"/>
    <property type="evidence" value="ECO:0007669"/>
    <property type="project" value="TreeGrafter"/>
</dbReference>
<keyword evidence="1" id="KW-1133">Transmembrane helix</keyword>
<dbReference type="Pfam" id="PF03956">
    <property type="entry name" value="Lys_export"/>
    <property type="match status" value="1"/>
</dbReference>
<dbReference type="PANTHER" id="PTHR35804">
    <property type="entry name" value="LYSINE EXPORTER LYSO"/>
    <property type="match status" value="1"/>
</dbReference>
<keyword evidence="1" id="KW-0812">Transmembrane</keyword>
<dbReference type="EMBL" id="AAZJ01000008">
    <property type="protein sequence ID" value="EDK13530.1"/>
    <property type="molecule type" value="Genomic_DNA"/>
</dbReference>
<dbReference type="InterPro" id="IPR005642">
    <property type="entry name" value="LysO"/>
</dbReference>
<reference evidence="2 3" key="1">
    <citation type="journal article" date="2007" name="Genome Biol.">
        <title>Characterization and modeling of the Haemophilus influenzae core and supragenomes based on the complete genomic sequences of Rd and 12 clinical nontypeable strains.</title>
        <authorList>
            <person name="Hogg J.S."/>
            <person name="Hu F.Z."/>
            <person name="Janto B."/>
            <person name="Boissy R."/>
            <person name="Hayes J."/>
            <person name="Keefe R."/>
            <person name="Post J.C."/>
            <person name="Ehrlich G.D."/>
        </authorList>
    </citation>
    <scope>NUCLEOTIDE SEQUENCE [LARGE SCALE GENOMIC DNA]</scope>
    <source>
        <strain evidence="2 3">22.4-21</strain>
    </source>
</reference>
<evidence type="ECO:0000256" key="1">
    <source>
        <dbReference type="SAM" id="Phobius"/>
    </source>
</evidence>
<accession>A4NZ82</accession>
<feature type="transmembrane region" description="Helical" evidence="1">
    <location>
        <begin position="38"/>
        <end position="56"/>
    </location>
</feature>
<sequence length="175" mass="19261">MIYKKGKQWKKLLSAVIIGIVLGWLCNDWLHFPNGSNLYVLIALIFFVGIQLRNNGISLKEVLLNKQGLMMGAIFTLSSLIGGVISAFFLSMPITQGLAFSSGFGWYSLSSVVLTNAWGPIQGSIAFFNDLSREILSLFLIPLFMQHYRSTAIGITGATALDCTLPIIQNQVELK</sequence>
<feature type="transmembrane region" description="Helical" evidence="1">
    <location>
        <begin position="68"/>
        <end position="92"/>
    </location>
</feature>
<dbReference type="BioCyc" id="HINF375063:G119K-1498-MONOMER"/>
<keyword evidence="1" id="KW-0472">Membrane</keyword>
<dbReference type="GO" id="GO:0015661">
    <property type="term" value="F:L-lysine efflux transmembrane transporter activity"/>
    <property type="evidence" value="ECO:0007669"/>
    <property type="project" value="InterPro"/>
</dbReference>
<evidence type="ECO:0000313" key="3">
    <source>
        <dbReference type="Proteomes" id="UP000005596"/>
    </source>
</evidence>
<dbReference type="PANTHER" id="PTHR35804:SF1">
    <property type="entry name" value="LYSINE EXPORTER LYSO"/>
    <property type="match status" value="1"/>
</dbReference>